<evidence type="ECO:0000313" key="4">
    <source>
        <dbReference type="Proteomes" id="UP000827092"/>
    </source>
</evidence>
<comment type="caution">
    <text evidence="3">The sequence shown here is derived from an EMBL/GenBank/DDBJ whole genome shotgun (WGS) entry which is preliminary data.</text>
</comment>
<protein>
    <submittedName>
        <fullName evidence="3">Uncharacterized protein</fullName>
    </submittedName>
</protein>
<feature type="signal peptide" evidence="2">
    <location>
        <begin position="1"/>
        <end position="16"/>
    </location>
</feature>
<proteinExistence type="predicted"/>
<dbReference type="EMBL" id="JAFNEN010000074">
    <property type="protein sequence ID" value="KAG8196110.1"/>
    <property type="molecule type" value="Genomic_DNA"/>
</dbReference>
<name>A0AAV6VH70_9ARAC</name>
<dbReference type="Proteomes" id="UP000827092">
    <property type="component" value="Unassembled WGS sequence"/>
</dbReference>
<evidence type="ECO:0000313" key="3">
    <source>
        <dbReference type="EMBL" id="KAG8196110.1"/>
    </source>
</evidence>
<evidence type="ECO:0000256" key="1">
    <source>
        <dbReference type="SAM" id="MobiDB-lite"/>
    </source>
</evidence>
<gene>
    <name evidence="3" type="ORF">JTE90_007846</name>
</gene>
<sequence>MEKTFLLLSFVTACSALFFPFFNLQNGRQTMMNICIYSVDPAQYTPKCFLCPSTAYTSVLQTCVQRASIPSNVTYVQAQCIEQNCAINRVSRGRRSIDFSIPDSNSISSPSSASPSGGNLIISDGGRDANYTSDDLQGLLVVGEEETVAVDKDEEAQDEEVGDFGDLA</sequence>
<dbReference type="AlphaFoldDB" id="A0AAV6VH70"/>
<keyword evidence="4" id="KW-1185">Reference proteome</keyword>
<feature type="region of interest" description="Disordered" evidence="1">
    <location>
        <begin position="147"/>
        <end position="168"/>
    </location>
</feature>
<organism evidence="3 4">
    <name type="scientific">Oedothorax gibbosus</name>
    <dbReference type="NCBI Taxonomy" id="931172"/>
    <lineage>
        <taxon>Eukaryota</taxon>
        <taxon>Metazoa</taxon>
        <taxon>Ecdysozoa</taxon>
        <taxon>Arthropoda</taxon>
        <taxon>Chelicerata</taxon>
        <taxon>Arachnida</taxon>
        <taxon>Araneae</taxon>
        <taxon>Araneomorphae</taxon>
        <taxon>Entelegynae</taxon>
        <taxon>Araneoidea</taxon>
        <taxon>Linyphiidae</taxon>
        <taxon>Erigoninae</taxon>
        <taxon>Oedothorax</taxon>
    </lineage>
</organism>
<evidence type="ECO:0000256" key="2">
    <source>
        <dbReference type="SAM" id="SignalP"/>
    </source>
</evidence>
<feature type="compositionally biased region" description="Low complexity" evidence="1">
    <location>
        <begin position="101"/>
        <end position="116"/>
    </location>
</feature>
<feature type="chain" id="PRO_5043798363" evidence="2">
    <location>
        <begin position="17"/>
        <end position="168"/>
    </location>
</feature>
<feature type="region of interest" description="Disordered" evidence="1">
    <location>
        <begin position="101"/>
        <end position="126"/>
    </location>
</feature>
<reference evidence="3 4" key="1">
    <citation type="journal article" date="2022" name="Nat. Ecol. Evol.">
        <title>A masculinizing supergene underlies an exaggerated male reproductive morph in a spider.</title>
        <authorList>
            <person name="Hendrickx F."/>
            <person name="De Corte Z."/>
            <person name="Sonet G."/>
            <person name="Van Belleghem S.M."/>
            <person name="Kostlbacher S."/>
            <person name="Vangestel C."/>
        </authorList>
    </citation>
    <scope>NUCLEOTIDE SEQUENCE [LARGE SCALE GENOMIC DNA]</scope>
    <source>
        <strain evidence="3">W744_W776</strain>
    </source>
</reference>
<accession>A0AAV6VH70</accession>
<keyword evidence="2" id="KW-0732">Signal</keyword>